<dbReference type="Gene3D" id="3.30.720.110">
    <property type="match status" value="1"/>
</dbReference>
<reference evidence="6" key="1">
    <citation type="journal article" date="2014" name="Int. J. Syst. Evol. Microbiol.">
        <title>Complete genome sequence of Corynebacterium casei LMG S-19264T (=DSM 44701T), isolated from a smear-ripened cheese.</title>
        <authorList>
            <consortium name="US DOE Joint Genome Institute (JGI-PGF)"/>
            <person name="Walter F."/>
            <person name="Albersmeier A."/>
            <person name="Kalinowski J."/>
            <person name="Ruckert C."/>
        </authorList>
    </citation>
    <scope>NUCLEOTIDE SEQUENCE</scope>
    <source>
        <strain evidence="6">JCM 4434</strain>
    </source>
</reference>
<dbReference type="PANTHER" id="PTHR46796">
    <property type="entry name" value="HTH-TYPE TRANSCRIPTIONAL ACTIVATOR RHAS-RELATED"/>
    <property type="match status" value="1"/>
</dbReference>
<gene>
    <name evidence="6" type="ORF">GCM10010502_23000</name>
</gene>
<keyword evidence="2" id="KW-0238">DNA-binding</keyword>
<evidence type="ECO:0000259" key="5">
    <source>
        <dbReference type="PROSITE" id="PS01124"/>
    </source>
</evidence>
<keyword evidence="3" id="KW-0804">Transcription</keyword>
<dbReference type="GO" id="GO:0003700">
    <property type="term" value="F:DNA-binding transcription factor activity"/>
    <property type="evidence" value="ECO:0007669"/>
    <property type="project" value="InterPro"/>
</dbReference>
<dbReference type="InterPro" id="IPR050204">
    <property type="entry name" value="AraC_XylS_family_regulators"/>
</dbReference>
<proteinExistence type="predicted"/>
<feature type="region of interest" description="Disordered" evidence="4">
    <location>
        <begin position="66"/>
        <end position="92"/>
    </location>
</feature>
<accession>A0A8H9HJE1</accession>
<dbReference type="PANTHER" id="PTHR46796:SF15">
    <property type="entry name" value="BLL1074 PROTEIN"/>
    <property type="match status" value="1"/>
</dbReference>
<dbReference type="Pfam" id="PF12833">
    <property type="entry name" value="HTH_18"/>
    <property type="match status" value="1"/>
</dbReference>
<evidence type="ECO:0000256" key="4">
    <source>
        <dbReference type="SAM" id="MobiDB-lite"/>
    </source>
</evidence>
<keyword evidence="1" id="KW-0805">Transcription regulation</keyword>
<dbReference type="GO" id="GO:0043565">
    <property type="term" value="F:sequence-specific DNA binding"/>
    <property type="evidence" value="ECO:0007669"/>
    <property type="project" value="InterPro"/>
</dbReference>
<comment type="caution">
    <text evidence="6">The sequence shown here is derived from an EMBL/GenBank/DDBJ whole genome shotgun (WGS) entry which is preliminary data.</text>
</comment>
<evidence type="ECO:0000313" key="7">
    <source>
        <dbReference type="Proteomes" id="UP000610124"/>
    </source>
</evidence>
<feature type="domain" description="HTH araC/xylS-type" evidence="5">
    <location>
        <begin position="3"/>
        <end position="88"/>
    </location>
</feature>
<dbReference type="InterPro" id="IPR029068">
    <property type="entry name" value="Glyas_Bleomycin-R_OHBP_Dase"/>
</dbReference>
<dbReference type="PROSITE" id="PS01124">
    <property type="entry name" value="HTH_ARAC_FAMILY_2"/>
    <property type="match status" value="1"/>
</dbReference>
<evidence type="ECO:0000256" key="2">
    <source>
        <dbReference type="ARBA" id="ARBA00023125"/>
    </source>
</evidence>
<evidence type="ECO:0000313" key="6">
    <source>
        <dbReference type="EMBL" id="GGU70849.1"/>
    </source>
</evidence>
<organism evidence="6 7">
    <name type="scientific">Kitasatospora aureofaciens</name>
    <name type="common">Streptomyces aureofaciens</name>
    <dbReference type="NCBI Taxonomy" id="1894"/>
    <lineage>
        <taxon>Bacteria</taxon>
        <taxon>Bacillati</taxon>
        <taxon>Actinomycetota</taxon>
        <taxon>Actinomycetes</taxon>
        <taxon>Kitasatosporales</taxon>
        <taxon>Streptomycetaceae</taxon>
        <taxon>Kitasatospora</taxon>
    </lineage>
</organism>
<name>A0A8H9HJE1_KITAU</name>
<dbReference type="Gene3D" id="1.10.10.60">
    <property type="entry name" value="Homeodomain-like"/>
    <property type="match status" value="1"/>
</dbReference>
<dbReference type="Proteomes" id="UP000610124">
    <property type="component" value="Unassembled WGS sequence"/>
</dbReference>
<dbReference type="AlphaFoldDB" id="A0A8H9HJE1"/>
<evidence type="ECO:0000256" key="3">
    <source>
        <dbReference type="ARBA" id="ARBA00023163"/>
    </source>
</evidence>
<evidence type="ECO:0000256" key="1">
    <source>
        <dbReference type="ARBA" id="ARBA00023015"/>
    </source>
</evidence>
<sequence>MTTRATEAVDEAVRGRALLRQRRPVAELARETGRSARHLQDRFRRETGLTPKTAARVIRFDRARHLLTAGPPPRPAEPAPRRGYFDQAQTAPGGWPALPGSFSAYVVTADPDGVHARAVAAGARVTAGLHGTDHGSRDFAAADPEGDHWYFGTYPGAPRPVPGC</sequence>
<dbReference type="SUPFAM" id="SSF54593">
    <property type="entry name" value="Glyoxalase/Bleomycin resistance protein/Dihydroxybiphenyl dioxygenase"/>
    <property type="match status" value="1"/>
</dbReference>
<protein>
    <recommendedName>
        <fullName evidence="5">HTH araC/xylS-type domain-containing protein</fullName>
    </recommendedName>
</protein>
<dbReference type="RefSeq" id="WP_232543086.1">
    <property type="nucleotide sequence ID" value="NZ_BMUB01000004.1"/>
</dbReference>
<dbReference type="GeneID" id="97490422"/>
<reference evidence="6" key="2">
    <citation type="submission" date="2020-09" db="EMBL/GenBank/DDBJ databases">
        <authorList>
            <person name="Sun Q."/>
            <person name="Ohkuma M."/>
        </authorList>
    </citation>
    <scope>NUCLEOTIDE SEQUENCE</scope>
    <source>
        <strain evidence="6">JCM 4434</strain>
    </source>
</reference>
<dbReference type="InterPro" id="IPR018060">
    <property type="entry name" value="HTH_AraC"/>
</dbReference>
<dbReference type="EMBL" id="BMUB01000004">
    <property type="protein sequence ID" value="GGU70849.1"/>
    <property type="molecule type" value="Genomic_DNA"/>
</dbReference>